<evidence type="ECO:0000256" key="1">
    <source>
        <dbReference type="SAM" id="Phobius"/>
    </source>
</evidence>
<feature type="transmembrane region" description="Helical" evidence="1">
    <location>
        <begin position="318"/>
        <end position="336"/>
    </location>
</feature>
<dbReference type="OrthoDB" id="625140at2"/>
<evidence type="ECO:0000313" key="3">
    <source>
        <dbReference type="EMBL" id="KAB1159291.1"/>
    </source>
</evidence>
<dbReference type="PANTHER" id="PTHR34220:SF7">
    <property type="entry name" value="SENSOR HISTIDINE KINASE YPDA"/>
    <property type="match status" value="1"/>
</dbReference>
<feature type="transmembrane region" description="Helical" evidence="1">
    <location>
        <begin position="291"/>
        <end position="313"/>
    </location>
</feature>
<accession>A0A7J5ANW0</accession>
<keyword evidence="1" id="KW-0472">Membrane</keyword>
<comment type="caution">
    <text evidence="3">The sequence shown here is derived from an EMBL/GenBank/DDBJ whole genome shotgun (WGS) entry which is preliminary data.</text>
</comment>
<keyword evidence="4" id="KW-1185">Reference proteome</keyword>
<dbReference type="GO" id="GO:0016020">
    <property type="term" value="C:membrane"/>
    <property type="evidence" value="ECO:0007669"/>
    <property type="project" value="InterPro"/>
</dbReference>
<name>A0A7J5ANW0_9FLAO</name>
<organism evidence="3 4">
    <name type="scientific">Tenacibaculum aiptasiae</name>
    <dbReference type="NCBI Taxonomy" id="426481"/>
    <lineage>
        <taxon>Bacteria</taxon>
        <taxon>Pseudomonadati</taxon>
        <taxon>Bacteroidota</taxon>
        <taxon>Flavobacteriia</taxon>
        <taxon>Flavobacteriales</taxon>
        <taxon>Flavobacteriaceae</taxon>
        <taxon>Tenacibaculum</taxon>
    </lineage>
</organism>
<protein>
    <submittedName>
        <fullName evidence="3">Regulator</fullName>
    </submittedName>
</protein>
<dbReference type="Pfam" id="PF06580">
    <property type="entry name" value="His_kinase"/>
    <property type="match status" value="1"/>
</dbReference>
<dbReference type="RefSeq" id="WP_150898510.1">
    <property type="nucleotide sequence ID" value="NZ_WAAU01000008.1"/>
</dbReference>
<reference evidence="3 4" key="1">
    <citation type="submission" date="2019-09" db="EMBL/GenBank/DDBJ databases">
        <authorList>
            <person name="Cao W.R."/>
        </authorList>
    </citation>
    <scope>NUCLEOTIDE SEQUENCE [LARGE SCALE GENOMIC DNA]</scope>
    <source>
        <strain evidence="4">a4</strain>
    </source>
</reference>
<feature type="transmembrane region" description="Helical" evidence="1">
    <location>
        <begin position="237"/>
        <end position="257"/>
    </location>
</feature>
<dbReference type="InterPro" id="IPR010559">
    <property type="entry name" value="Sig_transdc_His_kin_internal"/>
</dbReference>
<evidence type="ECO:0000313" key="4">
    <source>
        <dbReference type="Proteomes" id="UP000467305"/>
    </source>
</evidence>
<feature type="transmembrane region" description="Helical" evidence="1">
    <location>
        <begin position="269"/>
        <end position="285"/>
    </location>
</feature>
<dbReference type="InterPro" id="IPR050640">
    <property type="entry name" value="Bact_2-comp_sensor_kinase"/>
</dbReference>
<feature type="transmembrane region" description="Helical" evidence="1">
    <location>
        <begin position="205"/>
        <end position="225"/>
    </location>
</feature>
<evidence type="ECO:0000259" key="2">
    <source>
        <dbReference type="Pfam" id="PF06580"/>
    </source>
</evidence>
<dbReference type="GO" id="GO:0000155">
    <property type="term" value="F:phosphorelay sensor kinase activity"/>
    <property type="evidence" value="ECO:0007669"/>
    <property type="project" value="InterPro"/>
</dbReference>
<feature type="transmembrane region" description="Helical" evidence="1">
    <location>
        <begin position="177"/>
        <end position="198"/>
    </location>
</feature>
<sequence>MKKLFYLILLLSAISCKYEFKRYKHRDKMYKIQRNFLFKTGDNPQWATKDFDDSNWNIENKVPEGDDIFWTRKIINITEVPDSLQLTGININAFGAYEVFWDGVLIGRNGEPGNELNNEKTGRTTDKYLIPNNLLELGNHTLALRMSQLYEKGAPRGIYIYIKDYNELVTDKLKDTIYINILAGAFLLATIYYFFLYISDRKQYTMLLFSISSFLFFLLIILEYIKFYIPIHYSHFVLRLEAIGYLTLFISFIVPYYFSVQFTFPFRKWFFLAYSIFLIWIHQYYSPSFDYTALFLAQMMWLSSTLIICYAIYKKQKAAIVVLFGLLLSFTVYKISIFDVSLFVSFAIISLCMFYILSIKLKEQRLAFEHTIAESTRLKYELLKKKIQPHFLMNTLTSLIDWVEEAPDKGVEFIEALAGEFDLLNQVENETLIPISQEIKLCKSHLNIMRYRKEIEYLWEDEGVLNDDSQTIPPAIIHTLLENSITHCLPLKNNSMHFKLVVETSNNKQKYTFLTYAKVRNSQKDRSDGTGFKYIKARLTESYKNNWNFSSEPTENGWKNVITIIK</sequence>
<proteinExistence type="predicted"/>
<feature type="domain" description="Signal transduction histidine kinase internal region" evidence="2">
    <location>
        <begin position="379"/>
        <end position="453"/>
    </location>
</feature>
<gene>
    <name evidence="3" type="ORF">F7018_02990</name>
</gene>
<dbReference type="PROSITE" id="PS51257">
    <property type="entry name" value="PROKAR_LIPOPROTEIN"/>
    <property type="match status" value="1"/>
</dbReference>
<dbReference type="AlphaFoldDB" id="A0A7J5ANW0"/>
<dbReference type="EMBL" id="WAAU01000008">
    <property type="protein sequence ID" value="KAB1159291.1"/>
    <property type="molecule type" value="Genomic_DNA"/>
</dbReference>
<feature type="transmembrane region" description="Helical" evidence="1">
    <location>
        <begin position="342"/>
        <end position="359"/>
    </location>
</feature>
<dbReference type="Proteomes" id="UP000467305">
    <property type="component" value="Unassembled WGS sequence"/>
</dbReference>
<keyword evidence="1" id="KW-1133">Transmembrane helix</keyword>
<keyword evidence="1" id="KW-0812">Transmembrane</keyword>
<dbReference type="PANTHER" id="PTHR34220">
    <property type="entry name" value="SENSOR HISTIDINE KINASE YPDA"/>
    <property type="match status" value="1"/>
</dbReference>